<reference evidence="1" key="1">
    <citation type="submission" date="2021-05" db="EMBL/GenBank/DDBJ databases">
        <authorList>
            <person name="Scholz U."/>
            <person name="Mascher M."/>
            <person name="Fiebig A."/>
        </authorList>
    </citation>
    <scope>NUCLEOTIDE SEQUENCE [LARGE SCALE GENOMIC DNA]</scope>
</reference>
<dbReference type="EnsemblPlants" id="AVESA.00010b.r2.5AG0852050.1">
    <property type="protein sequence ID" value="AVESA.00010b.r2.5AG0852050.1.CDS.1"/>
    <property type="gene ID" value="AVESA.00010b.r2.5AG0852050"/>
</dbReference>
<accession>A0ACD5XTG3</accession>
<name>A0ACD5XTG3_AVESA</name>
<dbReference type="Proteomes" id="UP001732700">
    <property type="component" value="Chromosome 5A"/>
</dbReference>
<organism evidence="1 2">
    <name type="scientific">Avena sativa</name>
    <name type="common">Oat</name>
    <dbReference type="NCBI Taxonomy" id="4498"/>
    <lineage>
        <taxon>Eukaryota</taxon>
        <taxon>Viridiplantae</taxon>
        <taxon>Streptophyta</taxon>
        <taxon>Embryophyta</taxon>
        <taxon>Tracheophyta</taxon>
        <taxon>Spermatophyta</taxon>
        <taxon>Magnoliopsida</taxon>
        <taxon>Liliopsida</taxon>
        <taxon>Poales</taxon>
        <taxon>Poaceae</taxon>
        <taxon>BOP clade</taxon>
        <taxon>Pooideae</taxon>
        <taxon>Poodae</taxon>
        <taxon>Poeae</taxon>
        <taxon>Poeae Chloroplast Group 1 (Aveneae type)</taxon>
        <taxon>Aveninae</taxon>
        <taxon>Avena</taxon>
    </lineage>
</organism>
<reference evidence="1" key="2">
    <citation type="submission" date="2025-09" db="UniProtKB">
        <authorList>
            <consortium name="EnsemblPlants"/>
        </authorList>
    </citation>
    <scope>IDENTIFICATION</scope>
</reference>
<evidence type="ECO:0000313" key="2">
    <source>
        <dbReference type="Proteomes" id="UP001732700"/>
    </source>
</evidence>
<evidence type="ECO:0000313" key="1">
    <source>
        <dbReference type="EnsemblPlants" id="AVESA.00010b.r2.5AG0852050.1.CDS.1"/>
    </source>
</evidence>
<keyword evidence="2" id="KW-1185">Reference proteome</keyword>
<proteinExistence type="predicted"/>
<sequence>MDPLEFVAVRFHFSGSYLQTGANMQYVNGIQEMVHVERDKMSHPEIRGHFKEILEARGEDVQREEGCRYYWLLPGHEFRNGLMLLTDDNSCTQMEISTVGCSVVDIFVDDVSENLQKGEHRNEIE</sequence>
<protein>
    <submittedName>
        <fullName evidence="1">Uncharacterized protein</fullName>
    </submittedName>
</protein>